<evidence type="ECO:0000256" key="1">
    <source>
        <dbReference type="SAM" id="MobiDB-lite"/>
    </source>
</evidence>
<accession>A0ABN9JS02</accession>
<dbReference type="InterPro" id="IPR021728">
    <property type="entry name" value="DUF3300"/>
</dbReference>
<dbReference type="PANTHER" id="PTHR40269:SF1">
    <property type="entry name" value="OUTER MEMBRANE PROTEIN"/>
    <property type="match status" value="1"/>
</dbReference>
<feature type="compositionally biased region" description="Low complexity" evidence="1">
    <location>
        <begin position="325"/>
        <end position="344"/>
    </location>
</feature>
<reference evidence="3 4" key="1">
    <citation type="submission" date="2023-07" db="EMBL/GenBank/DDBJ databases">
        <authorList>
            <person name="Peeters C."/>
        </authorList>
    </citation>
    <scope>NUCLEOTIDE SEQUENCE [LARGE SCALE GENOMIC DNA]</scope>
    <source>
        <strain evidence="3 4">LMG 18101</strain>
    </source>
</reference>
<comment type="caution">
    <text evidence="3">The sequence shown here is derived from an EMBL/GenBank/DDBJ whole genome shotgun (WGS) entry which is preliminary data.</text>
</comment>
<keyword evidence="2" id="KW-0812">Transmembrane</keyword>
<name>A0ABN9JS02_9RALS</name>
<evidence type="ECO:0008006" key="5">
    <source>
        <dbReference type="Google" id="ProtNLM"/>
    </source>
</evidence>
<evidence type="ECO:0000256" key="2">
    <source>
        <dbReference type="SAM" id="Phobius"/>
    </source>
</evidence>
<evidence type="ECO:0000313" key="4">
    <source>
        <dbReference type="Proteomes" id="UP001189757"/>
    </source>
</evidence>
<evidence type="ECO:0000313" key="3">
    <source>
        <dbReference type="EMBL" id="CAJ0818070.1"/>
    </source>
</evidence>
<organism evidence="3 4">
    <name type="scientific">Ralstonia flaminis</name>
    <dbReference type="NCBI Taxonomy" id="3058597"/>
    <lineage>
        <taxon>Bacteria</taxon>
        <taxon>Pseudomonadati</taxon>
        <taxon>Pseudomonadota</taxon>
        <taxon>Betaproteobacteria</taxon>
        <taxon>Burkholderiales</taxon>
        <taxon>Burkholderiaceae</taxon>
        <taxon>Ralstonia</taxon>
    </lineage>
</organism>
<sequence>MNARSVKPMAVALALVLLLFNVAFSQPGVLLSDPPLASAEQLDPLLAPIALYPDPLVSQILMAATYPLEVVQADRWLQEPSHAALGGDSLTNALAPLPWDPSVKSLVPFPGLLRMMDDNLDWTERVGNAFLADEAAVMDSIQRLRSRAAAAGTLASTTQAIVSTEDGAITIEPTNPEVVYVPVYDPYVVYAPWPYPAYPPYLFPDIWGGVVIGGLGIGWVGFSVVVPLWGWDHVNWHGHRIDIDRGRFGNIDHHRAPISGIWAHDPGHRHGVPYPSAIPAGRFGGAAISPDVRRGFQGYPMPSATPAGSVIRPSPVGPARPALDAPRSSPRQAPTARPAARAPSPSYPPTFESYGHGADVRGQAQRGQASRMSAAPQTSAPSFRGAAPHAAPAGGGRRR</sequence>
<dbReference type="RefSeq" id="WP_316681769.1">
    <property type="nucleotide sequence ID" value="NZ_CATZLL010000011.1"/>
</dbReference>
<gene>
    <name evidence="3" type="ORF">LMG18101_03484</name>
</gene>
<feature type="transmembrane region" description="Helical" evidence="2">
    <location>
        <begin position="206"/>
        <end position="231"/>
    </location>
</feature>
<feature type="region of interest" description="Disordered" evidence="1">
    <location>
        <begin position="297"/>
        <end position="399"/>
    </location>
</feature>
<keyword evidence="4" id="KW-1185">Reference proteome</keyword>
<dbReference type="Proteomes" id="UP001189757">
    <property type="component" value="Unassembled WGS sequence"/>
</dbReference>
<dbReference type="Pfam" id="PF11737">
    <property type="entry name" value="DUF3300"/>
    <property type="match status" value="1"/>
</dbReference>
<keyword evidence="2" id="KW-0472">Membrane</keyword>
<dbReference type="EMBL" id="CATZLL010000011">
    <property type="protein sequence ID" value="CAJ0818070.1"/>
    <property type="molecule type" value="Genomic_DNA"/>
</dbReference>
<dbReference type="PANTHER" id="PTHR40269">
    <property type="entry name" value="OUTER MEMBRANE PROTEIN-RELATED"/>
    <property type="match status" value="1"/>
</dbReference>
<keyword evidence="2" id="KW-1133">Transmembrane helix</keyword>
<feature type="compositionally biased region" description="Polar residues" evidence="1">
    <location>
        <begin position="365"/>
        <end position="381"/>
    </location>
</feature>
<proteinExistence type="predicted"/>
<protein>
    <recommendedName>
        <fullName evidence="5">DUF3300 domain-containing protein</fullName>
    </recommendedName>
</protein>